<keyword evidence="5" id="KW-0805">Transcription regulation</keyword>
<evidence type="ECO:0000256" key="5">
    <source>
        <dbReference type="ARBA" id="ARBA00023015"/>
    </source>
</evidence>
<feature type="domain" description="NR LBD" evidence="12">
    <location>
        <begin position="965"/>
        <end position="1257"/>
    </location>
</feature>
<feature type="compositionally biased region" description="Polar residues" evidence="10">
    <location>
        <begin position="234"/>
        <end position="269"/>
    </location>
</feature>
<dbReference type="PROSITE" id="PS00031">
    <property type="entry name" value="NUCLEAR_REC_DBD_1"/>
    <property type="match status" value="1"/>
</dbReference>
<dbReference type="Proteomes" id="UP000230066">
    <property type="component" value="Unassembled WGS sequence"/>
</dbReference>
<feature type="compositionally biased region" description="Polar residues" evidence="10">
    <location>
        <begin position="690"/>
        <end position="707"/>
    </location>
</feature>
<comment type="caution">
    <text evidence="13">The sequence shown here is derived from an EMBL/GenBank/DDBJ whole genome shotgun (WGS) entry which is preliminary data.</text>
</comment>
<dbReference type="GO" id="GO:0005634">
    <property type="term" value="C:nucleus"/>
    <property type="evidence" value="ECO:0007669"/>
    <property type="project" value="UniProtKB-SubCell"/>
</dbReference>
<feature type="region of interest" description="Disordered" evidence="10">
    <location>
        <begin position="1266"/>
        <end position="1291"/>
    </location>
</feature>
<keyword evidence="7" id="KW-0804">Transcription</keyword>
<feature type="region of interest" description="Disordered" evidence="10">
    <location>
        <begin position="680"/>
        <end position="789"/>
    </location>
</feature>
<feature type="compositionally biased region" description="Acidic residues" evidence="10">
    <location>
        <begin position="764"/>
        <end position="781"/>
    </location>
</feature>
<evidence type="ECO:0000256" key="6">
    <source>
        <dbReference type="ARBA" id="ARBA00023125"/>
    </source>
</evidence>
<proteinExistence type="predicted"/>
<keyword evidence="9" id="KW-0539">Nucleus</keyword>
<dbReference type="PANTHER" id="PTHR24086">
    <property type="entry name" value="NUCLEAR RECEPTOR SUBFAMILY 5 GROUP A"/>
    <property type="match status" value="1"/>
</dbReference>
<dbReference type="InterPro" id="IPR013088">
    <property type="entry name" value="Znf_NHR/GATA"/>
</dbReference>
<evidence type="ECO:0000256" key="9">
    <source>
        <dbReference type="ARBA" id="ARBA00023242"/>
    </source>
</evidence>
<dbReference type="GO" id="GO:0043565">
    <property type="term" value="F:sequence-specific DNA binding"/>
    <property type="evidence" value="ECO:0007669"/>
    <property type="project" value="InterPro"/>
</dbReference>
<dbReference type="SMART" id="SM00430">
    <property type="entry name" value="HOLI"/>
    <property type="match status" value="1"/>
</dbReference>
<dbReference type="InterPro" id="IPR035500">
    <property type="entry name" value="NHR-like_dom_sf"/>
</dbReference>
<dbReference type="GO" id="GO:0004879">
    <property type="term" value="F:nuclear receptor activity"/>
    <property type="evidence" value="ECO:0007669"/>
    <property type="project" value="InterPro"/>
</dbReference>
<dbReference type="InterPro" id="IPR016355">
    <property type="entry name" value="NR5-like"/>
</dbReference>
<dbReference type="Gene3D" id="3.30.50.10">
    <property type="entry name" value="Erythroid Transcription Factor GATA-1, subunit A"/>
    <property type="match status" value="1"/>
</dbReference>
<keyword evidence="3" id="KW-0863">Zinc-finger</keyword>
<feature type="region of interest" description="Disordered" evidence="10">
    <location>
        <begin position="39"/>
        <end position="59"/>
    </location>
</feature>
<keyword evidence="6" id="KW-0238">DNA-binding</keyword>
<dbReference type="FunFam" id="3.30.50.10:FF:000006">
    <property type="entry name" value="Nuclear receptor subfamily 5 group A member"/>
    <property type="match status" value="1"/>
</dbReference>
<keyword evidence="2" id="KW-0479">Metal-binding</keyword>
<dbReference type="PROSITE" id="PS51030">
    <property type="entry name" value="NUCLEAR_REC_DBD_2"/>
    <property type="match status" value="1"/>
</dbReference>
<evidence type="ECO:0000256" key="2">
    <source>
        <dbReference type="ARBA" id="ARBA00022723"/>
    </source>
</evidence>
<keyword evidence="8 13" id="KW-0675">Receptor</keyword>
<dbReference type="PANTHER" id="PTHR24086:SF42">
    <property type="entry name" value="NR5A5 PROTEIN"/>
    <property type="match status" value="1"/>
</dbReference>
<evidence type="ECO:0000313" key="13">
    <source>
        <dbReference type="EMBL" id="THD26551.1"/>
    </source>
</evidence>
<reference evidence="13" key="1">
    <citation type="submission" date="2019-03" db="EMBL/GenBank/DDBJ databases">
        <title>Improved annotation for the trematode Fasciola hepatica.</title>
        <authorList>
            <person name="Choi Y.-J."/>
            <person name="Martin J."/>
            <person name="Mitreva M."/>
        </authorList>
    </citation>
    <scope>NUCLEOTIDE SEQUENCE [LARGE SCALE GENOMIC DNA]</scope>
</reference>
<comment type="subcellular location">
    <subcellularLocation>
        <location evidence="1">Nucleus</location>
    </subcellularLocation>
</comment>
<evidence type="ECO:0000256" key="3">
    <source>
        <dbReference type="ARBA" id="ARBA00022771"/>
    </source>
</evidence>
<dbReference type="Pfam" id="PF00105">
    <property type="entry name" value="zf-C4"/>
    <property type="match status" value="1"/>
</dbReference>
<dbReference type="InterPro" id="IPR001628">
    <property type="entry name" value="Znf_hrmn_rcpt"/>
</dbReference>
<dbReference type="PRINTS" id="PR00047">
    <property type="entry name" value="STROIDFINGER"/>
</dbReference>
<feature type="compositionally biased region" description="Acidic residues" evidence="10">
    <location>
        <begin position="708"/>
        <end position="741"/>
    </location>
</feature>
<gene>
    <name evidence="13" type="ORF">D915_002517</name>
</gene>
<evidence type="ECO:0000259" key="12">
    <source>
        <dbReference type="PROSITE" id="PS51843"/>
    </source>
</evidence>
<protein>
    <submittedName>
        <fullName evidence="13">Nuclear receptor subfamily 5 group A member 2</fullName>
    </submittedName>
</protein>
<feature type="compositionally biased region" description="Polar residues" evidence="10">
    <location>
        <begin position="39"/>
        <end position="50"/>
    </location>
</feature>
<dbReference type="SUPFAM" id="SSF57716">
    <property type="entry name" value="Glucocorticoid receptor-like (DNA-binding domain)"/>
    <property type="match status" value="1"/>
</dbReference>
<evidence type="ECO:0000259" key="11">
    <source>
        <dbReference type="PROSITE" id="PS51030"/>
    </source>
</evidence>
<dbReference type="GO" id="GO:0008270">
    <property type="term" value="F:zinc ion binding"/>
    <property type="evidence" value="ECO:0007669"/>
    <property type="project" value="UniProtKB-KW"/>
</dbReference>
<name>A0A4E0RJ96_FASHE</name>
<sequence length="1347" mass="145090">MFMSSPTHADRGSLNALKLTSSQDQNQFILNSKCYTEDSLSLDSPETSGQEPDDSPIDVAYTSQSVTTPDVSSVNPLCETCPICGDRVSGYHYGLPTCESCKGFFKRTVQNKKEYHCTEQGQCVIDRVHRKRCAFCRFQKCISVGMKVEAVRKDRMRGGRSRRGRTSYTATMISTSKLEIPESGYSNATVFFPGLMDKLAQADLGSSSRSGLLSRDRSHLPPSIVQTFGADAASNHTGSNELKSDTFSPGRVSSNQANLSSDPFNGSNNVKRENDPRSQSFDLNSDGKQVLISRNISNSISSGNNRNANSAAAIGSKQSPIYSPNGSDVPTLTHGTTQLAPRDHVSPSRCGLSSTIQNTAHNWTSTAMALAAAAAVAVAASASSSCPISVSSQTNVIESSVLSHSGVTNNMPQVNTLKAECGSLTTNSPCASRANMSSEPVLASLSNPSAAKRTRLLGPDNYLASSTASFPLYGPPSSGFRQQPTSYEYGYNPALSTHNRNSTGSMFWNASSNLQSQASHVMHAPASPMQTNSILGSTGRHSMTDYPVFPGLRDNGTTSIPTVTSPQVYCGSTPPPPRRSVSLTSPFPSTTLNSDTGSYVIVPGTTGPLSHLSSPSSSATCPNTDLVSTDSFGTVAMSFTQSDKTCTDMSRAPICASAFSISSTSLPTNTSYSTLGANSIPPDFLGVDRNPSSSTGSRVPNNGTVEINQDDEVDAEEDEDELDDDEEGEEEDEGESDESLDTDGSRTSGSDQDYVPKEMHQPIDESDTDSYDDDEDDEDSETGTSRDGAVVDYESSAGLYTGPYDSQRSSLGHLKYSGAMTTTVTTASNVPDVDMYRTPYTTKRPSISLAQMFSVSVEHDDKLRELVEQFVPQIKSHLDELFSMKASLNQSSQPTALNGSRKNSVIEDTDSSGATSSDAKLSTPEPAYGHDGIGQLISDSTTSGSGVAAFATSSTPSVTVGSRSYLEQLKSSGMHAETDTHRSDSAEKAVLATTTEYLVCSLCCLLENCLFYLVDWMGQTELFKVIPVADKMQLLNSSWSEIVLLEYLHCYLTHCSDGSGSHAMESGSPTRCNQDGSNPMHMSSSTALRPSRELCDVMDSTIDWLLGGTEFRNKLEDLLGQFERLQLDHEEFTCLKFLALFNPAKHDMALNSSQDYVRHVQGRLCRFLLRRSRFASRVASMSSNKNVAHETPSPWVSHSEMDVNAWKSASIDRFGRLLLQLAEVKYVAFQMESHLLARYRIGKIPHESLLTEMLVTKRNGLHACPGNSTRRFSVPTKTELPHRPPPPPVDPHTVLMSELGADSVVSSTCSIFHPVPSSQGTGTTLSVAVSSGHFEQSVNANHTSVLS</sequence>
<feature type="region of interest" description="Disordered" evidence="10">
    <location>
        <begin position="230"/>
        <end position="286"/>
    </location>
</feature>
<evidence type="ECO:0000256" key="8">
    <source>
        <dbReference type="ARBA" id="ARBA00023170"/>
    </source>
</evidence>
<feature type="compositionally biased region" description="Basic and acidic residues" evidence="10">
    <location>
        <begin position="754"/>
        <end position="763"/>
    </location>
</feature>
<dbReference type="SUPFAM" id="SSF48508">
    <property type="entry name" value="Nuclear receptor ligand-binding domain"/>
    <property type="match status" value="1"/>
</dbReference>
<dbReference type="Pfam" id="PF00104">
    <property type="entry name" value="Hormone_recep"/>
    <property type="match status" value="1"/>
</dbReference>
<accession>A0A4E0RJ96</accession>
<feature type="region of interest" description="Disordered" evidence="10">
    <location>
        <begin position="560"/>
        <end position="579"/>
    </location>
</feature>
<dbReference type="Gene3D" id="1.10.565.10">
    <property type="entry name" value="Retinoid X Receptor"/>
    <property type="match status" value="1"/>
</dbReference>
<dbReference type="InterPro" id="IPR000536">
    <property type="entry name" value="Nucl_hrmn_rcpt_lig-bd"/>
</dbReference>
<feature type="compositionally biased region" description="Polar residues" evidence="10">
    <location>
        <begin position="277"/>
        <end position="286"/>
    </location>
</feature>
<dbReference type="SMART" id="SM00399">
    <property type="entry name" value="ZnF_C4"/>
    <property type="match status" value="1"/>
</dbReference>
<organism evidence="13 14">
    <name type="scientific">Fasciola hepatica</name>
    <name type="common">Liver fluke</name>
    <dbReference type="NCBI Taxonomy" id="6192"/>
    <lineage>
        <taxon>Eukaryota</taxon>
        <taxon>Metazoa</taxon>
        <taxon>Spiralia</taxon>
        <taxon>Lophotrochozoa</taxon>
        <taxon>Platyhelminthes</taxon>
        <taxon>Trematoda</taxon>
        <taxon>Digenea</taxon>
        <taxon>Plagiorchiida</taxon>
        <taxon>Echinostomata</taxon>
        <taxon>Echinostomatoidea</taxon>
        <taxon>Fasciolidae</taxon>
        <taxon>Fasciola</taxon>
    </lineage>
</organism>
<dbReference type="PROSITE" id="PS51843">
    <property type="entry name" value="NR_LBD"/>
    <property type="match status" value="1"/>
</dbReference>
<evidence type="ECO:0000256" key="10">
    <source>
        <dbReference type="SAM" id="MobiDB-lite"/>
    </source>
</evidence>
<evidence type="ECO:0000256" key="7">
    <source>
        <dbReference type="ARBA" id="ARBA00023163"/>
    </source>
</evidence>
<keyword evidence="4" id="KW-0862">Zinc</keyword>
<feature type="domain" description="Nuclear receptor" evidence="11">
    <location>
        <begin position="78"/>
        <end position="153"/>
    </location>
</feature>
<evidence type="ECO:0000313" key="14">
    <source>
        <dbReference type="Proteomes" id="UP000230066"/>
    </source>
</evidence>
<feature type="region of interest" description="Disordered" evidence="10">
    <location>
        <begin position="891"/>
        <end position="925"/>
    </location>
</feature>
<dbReference type="EMBL" id="JXXN02000702">
    <property type="protein sequence ID" value="THD26551.1"/>
    <property type="molecule type" value="Genomic_DNA"/>
</dbReference>
<evidence type="ECO:0000256" key="4">
    <source>
        <dbReference type="ARBA" id="ARBA00022833"/>
    </source>
</evidence>
<evidence type="ECO:0000256" key="1">
    <source>
        <dbReference type="ARBA" id="ARBA00004123"/>
    </source>
</evidence>
<feature type="compositionally biased region" description="Polar residues" evidence="10">
    <location>
        <begin position="891"/>
        <end position="903"/>
    </location>
</feature>
<keyword evidence="14" id="KW-1185">Reference proteome</keyword>